<dbReference type="AlphaFoldDB" id="A0A517R5Q6"/>
<gene>
    <name evidence="12" type="ORF">Pan189_36400</name>
</gene>
<dbReference type="PANTHER" id="PTHR43706">
    <property type="entry name" value="NADH DEHYDROGENASE"/>
    <property type="match status" value="1"/>
</dbReference>
<comment type="similarity">
    <text evidence="1">Belongs to the NADH dehydrogenase family.</text>
</comment>
<dbReference type="EC" id="1.6.5.9" evidence="2"/>
<dbReference type="OrthoDB" id="9781621at2"/>
<dbReference type="Proteomes" id="UP000317318">
    <property type="component" value="Chromosome"/>
</dbReference>
<feature type="compositionally biased region" description="Low complexity" evidence="9">
    <location>
        <begin position="449"/>
        <end position="465"/>
    </location>
</feature>
<keyword evidence="4" id="KW-0274">FAD</keyword>
<dbReference type="PANTHER" id="PTHR43706:SF47">
    <property type="entry name" value="EXTERNAL NADH-UBIQUINONE OXIDOREDUCTASE 1, MITOCHONDRIAL-RELATED"/>
    <property type="match status" value="1"/>
</dbReference>
<evidence type="ECO:0000259" key="11">
    <source>
        <dbReference type="Pfam" id="PF22366"/>
    </source>
</evidence>
<evidence type="ECO:0000259" key="10">
    <source>
        <dbReference type="Pfam" id="PF07992"/>
    </source>
</evidence>
<keyword evidence="7" id="KW-0520">NAD</keyword>
<protein>
    <recommendedName>
        <fullName evidence="2">NADH:ubiquinone reductase (non-electrogenic)</fullName>
        <ecNumber evidence="2">1.6.5.9</ecNumber>
    </recommendedName>
</protein>
<evidence type="ECO:0000256" key="6">
    <source>
        <dbReference type="ARBA" id="ARBA00023002"/>
    </source>
</evidence>
<keyword evidence="3" id="KW-0285">Flavoprotein</keyword>
<dbReference type="PRINTS" id="PR00411">
    <property type="entry name" value="PNDRDTASEI"/>
</dbReference>
<evidence type="ECO:0000313" key="12">
    <source>
        <dbReference type="EMBL" id="QDT39236.1"/>
    </source>
</evidence>
<evidence type="ECO:0000256" key="9">
    <source>
        <dbReference type="SAM" id="MobiDB-lite"/>
    </source>
</evidence>
<accession>A0A517R5Q6</accession>
<sequence length="465" mass="51037">MESTQTDHNRHQGSGQEQGKRPRVVVVGGGFGGLNAARSLRKADVDVTLIDRRNFHLFQPLLYQVATGTLSPGNIASPLRVIFRRQKNCFVRLGEVTDFDLDENCVLLGDERVPFDYLVVASGAVDFYFGNDDWAQEAPGMKSIESAIEIRREVLSAFERAENANDAEERNRALTFVIVGGGPTGVELAGAISELARHTMRNDFRRIDPSHSKIYLLDASPRVLEHYPEDLSQKAQADLERLGVEVKTKSRVTAIEPDYVEYTLDGETQRIESETVLWAAGVRASPLGAKLAEAAGVELGRGGQVAVNNDLSVEGHSNVFVIGDLAAAKGEDGKQLPGIAPVAIQEAAYLGKKVIPARIKGEEPKPFRYRDLGTMAVIGRRAAIAQVGERHFSGTIAWLMWLFIHLMQLVQFQNRMLVFVQWGWSYLTWGKTTRLITGHPGDDMEQVSPNAAANAKPEPHAAASS</sequence>
<keyword evidence="5" id="KW-0809">Transit peptide</keyword>
<dbReference type="KEGG" id="svp:Pan189_36400"/>
<dbReference type="GO" id="GO:0050136">
    <property type="term" value="F:NADH dehydrogenase (quinone) (non-electrogenic) activity"/>
    <property type="evidence" value="ECO:0007669"/>
    <property type="project" value="UniProtKB-EC"/>
</dbReference>
<dbReference type="Pfam" id="PF22366">
    <property type="entry name" value="NDH2_C"/>
    <property type="match status" value="1"/>
</dbReference>
<reference evidence="12 13" key="1">
    <citation type="submission" date="2019-02" db="EMBL/GenBank/DDBJ databases">
        <title>Deep-cultivation of Planctomycetes and their phenomic and genomic characterization uncovers novel biology.</title>
        <authorList>
            <person name="Wiegand S."/>
            <person name="Jogler M."/>
            <person name="Boedeker C."/>
            <person name="Pinto D."/>
            <person name="Vollmers J."/>
            <person name="Rivas-Marin E."/>
            <person name="Kohn T."/>
            <person name="Peeters S.H."/>
            <person name="Heuer A."/>
            <person name="Rast P."/>
            <person name="Oberbeckmann S."/>
            <person name="Bunk B."/>
            <person name="Jeske O."/>
            <person name="Meyerdierks A."/>
            <person name="Storesund J.E."/>
            <person name="Kallscheuer N."/>
            <person name="Luecker S."/>
            <person name="Lage O.M."/>
            <person name="Pohl T."/>
            <person name="Merkel B.J."/>
            <person name="Hornburger P."/>
            <person name="Mueller R.-W."/>
            <person name="Bruemmer F."/>
            <person name="Labrenz M."/>
            <person name="Spormann A.M."/>
            <person name="Op den Camp H."/>
            <person name="Overmann J."/>
            <person name="Amann R."/>
            <person name="Jetten M.S.M."/>
            <person name="Mascher T."/>
            <person name="Medema M.H."/>
            <person name="Devos D.P."/>
            <person name="Kaster A.-K."/>
            <person name="Ovreas L."/>
            <person name="Rohde M."/>
            <person name="Galperin M.Y."/>
            <person name="Jogler C."/>
        </authorList>
    </citation>
    <scope>NUCLEOTIDE SEQUENCE [LARGE SCALE GENOMIC DNA]</scope>
    <source>
        <strain evidence="12 13">Pan189</strain>
    </source>
</reference>
<feature type="compositionally biased region" description="Basic and acidic residues" evidence="9">
    <location>
        <begin position="1"/>
        <end position="10"/>
    </location>
</feature>
<dbReference type="SUPFAM" id="SSF51905">
    <property type="entry name" value="FAD/NAD(P)-binding domain"/>
    <property type="match status" value="1"/>
</dbReference>
<dbReference type="InterPro" id="IPR045024">
    <property type="entry name" value="NDH-2"/>
</dbReference>
<keyword evidence="13" id="KW-1185">Reference proteome</keyword>
<evidence type="ECO:0000256" key="3">
    <source>
        <dbReference type="ARBA" id="ARBA00022630"/>
    </source>
</evidence>
<organism evidence="12 13">
    <name type="scientific">Stratiformator vulcanicus</name>
    <dbReference type="NCBI Taxonomy" id="2527980"/>
    <lineage>
        <taxon>Bacteria</taxon>
        <taxon>Pseudomonadati</taxon>
        <taxon>Planctomycetota</taxon>
        <taxon>Planctomycetia</taxon>
        <taxon>Planctomycetales</taxon>
        <taxon>Planctomycetaceae</taxon>
        <taxon>Stratiformator</taxon>
    </lineage>
</organism>
<name>A0A517R5Q6_9PLAN</name>
<evidence type="ECO:0000256" key="4">
    <source>
        <dbReference type="ARBA" id="ARBA00022827"/>
    </source>
</evidence>
<keyword evidence="6 12" id="KW-0560">Oxidoreductase</keyword>
<dbReference type="InterPro" id="IPR054585">
    <property type="entry name" value="NDH2-like_C"/>
</dbReference>
<feature type="region of interest" description="Disordered" evidence="9">
    <location>
        <begin position="440"/>
        <end position="465"/>
    </location>
</feature>
<dbReference type="Pfam" id="PF07992">
    <property type="entry name" value="Pyr_redox_2"/>
    <property type="match status" value="1"/>
</dbReference>
<feature type="domain" description="External alternative NADH-ubiquinone oxidoreductase-like C-terminal" evidence="11">
    <location>
        <begin position="372"/>
        <end position="425"/>
    </location>
</feature>
<dbReference type="PRINTS" id="PR00368">
    <property type="entry name" value="FADPNR"/>
</dbReference>
<proteinExistence type="inferred from homology"/>
<evidence type="ECO:0000256" key="2">
    <source>
        <dbReference type="ARBA" id="ARBA00012637"/>
    </source>
</evidence>
<evidence type="ECO:0000313" key="13">
    <source>
        <dbReference type="Proteomes" id="UP000317318"/>
    </source>
</evidence>
<evidence type="ECO:0000256" key="8">
    <source>
        <dbReference type="ARBA" id="ARBA00047599"/>
    </source>
</evidence>
<feature type="domain" description="FAD/NAD(P)-binding" evidence="10">
    <location>
        <begin position="23"/>
        <end position="347"/>
    </location>
</feature>
<evidence type="ECO:0000256" key="5">
    <source>
        <dbReference type="ARBA" id="ARBA00022946"/>
    </source>
</evidence>
<feature type="region of interest" description="Disordered" evidence="9">
    <location>
        <begin position="1"/>
        <end position="20"/>
    </location>
</feature>
<dbReference type="EMBL" id="CP036268">
    <property type="protein sequence ID" value="QDT39236.1"/>
    <property type="molecule type" value="Genomic_DNA"/>
</dbReference>
<dbReference type="InterPro" id="IPR023753">
    <property type="entry name" value="FAD/NAD-binding_dom"/>
</dbReference>
<dbReference type="Gene3D" id="3.50.50.100">
    <property type="match status" value="1"/>
</dbReference>
<evidence type="ECO:0000256" key="1">
    <source>
        <dbReference type="ARBA" id="ARBA00005272"/>
    </source>
</evidence>
<comment type="catalytic activity">
    <reaction evidence="8">
        <text>a quinone + NADH + H(+) = a quinol + NAD(+)</text>
        <dbReference type="Rhea" id="RHEA:46160"/>
        <dbReference type="ChEBI" id="CHEBI:15378"/>
        <dbReference type="ChEBI" id="CHEBI:24646"/>
        <dbReference type="ChEBI" id="CHEBI:57540"/>
        <dbReference type="ChEBI" id="CHEBI:57945"/>
        <dbReference type="ChEBI" id="CHEBI:132124"/>
        <dbReference type="EC" id="1.6.5.9"/>
    </reaction>
</comment>
<evidence type="ECO:0000256" key="7">
    <source>
        <dbReference type="ARBA" id="ARBA00023027"/>
    </source>
</evidence>
<dbReference type="InterPro" id="IPR036188">
    <property type="entry name" value="FAD/NAD-bd_sf"/>
</dbReference>
<dbReference type="RefSeq" id="WP_145365386.1">
    <property type="nucleotide sequence ID" value="NZ_CP036268.1"/>
</dbReference>